<name>A0ABP1R1N5_9HEXA</name>
<evidence type="ECO:0000256" key="6">
    <source>
        <dbReference type="SAM" id="MobiDB-lite"/>
    </source>
</evidence>
<dbReference type="Gene3D" id="2.40.10.10">
    <property type="entry name" value="Trypsin-like serine proteases"/>
    <property type="match status" value="2"/>
</dbReference>
<keyword evidence="1 5" id="KW-0645">Protease</keyword>
<evidence type="ECO:0000313" key="9">
    <source>
        <dbReference type="EMBL" id="CAL8117658.1"/>
    </source>
</evidence>
<dbReference type="PANTHER" id="PTHR24264:SF83">
    <property type="entry name" value="COMPLEMENT FACTOR I"/>
    <property type="match status" value="1"/>
</dbReference>
<feature type="chain" id="PRO_5045744929" description="Peptidase S1 domain-containing protein" evidence="7">
    <location>
        <begin position="19"/>
        <end position="670"/>
    </location>
</feature>
<reference evidence="9 10" key="1">
    <citation type="submission" date="2024-08" db="EMBL/GenBank/DDBJ databases">
        <authorList>
            <person name="Cucini C."/>
            <person name="Frati F."/>
        </authorList>
    </citation>
    <scope>NUCLEOTIDE SEQUENCE [LARGE SCALE GENOMIC DNA]</scope>
</reference>
<keyword evidence="7" id="KW-0732">Signal</keyword>
<accession>A0ABP1R1N5</accession>
<organism evidence="9 10">
    <name type="scientific">Orchesella dallaii</name>
    <dbReference type="NCBI Taxonomy" id="48710"/>
    <lineage>
        <taxon>Eukaryota</taxon>
        <taxon>Metazoa</taxon>
        <taxon>Ecdysozoa</taxon>
        <taxon>Arthropoda</taxon>
        <taxon>Hexapoda</taxon>
        <taxon>Collembola</taxon>
        <taxon>Entomobryomorpha</taxon>
        <taxon>Entomobryoidea</taxon>
        <taxon>Orchesellidae</taxon>
        <taxon>Orchesellinae</taxon>
        <taxon>Orchesella</taxon>
    </lineage>
</organism>
<dbReference type="PROSITE" id="PS00134">
    <property type="entry name" value="TRYPSIN_HIS"/>
    <property type="match status" value="2"/>
</dbReference>
<evidence type="ECO:0000256" key="1">
    <source>
        <dbReference type="ARBA" id="ARBA00022670"/>
    </source>
</evidence>
<evidence type="ECO:0000256" key="4">
    <source>
        <dbReference type="ARBA" id="ARBA00023157"/>
    </source>
</evidence>
<dbReference type="InterPro" id="IPR050127">
    <property type="entry name" value="Serine_Proteases_S1"/>
</dbReference>
<feature type="signal peptide" evidence="7">
    <location>
        <begin position="1"/>
        <end position="18"/>
    </location>
</feature>
<dbReference type="Proteomes" id="UP001642540">
    <property type="component" value="Unassembled WGS sequence"/>
</dbReference>
<comment type="caution">
    <text evidence="9">The sequence shown here is derived from an EMBL/GenBank/DDBJ whole genome shotgun (WGS) entry which is preliminary data.</text>
</comment>
<dbReference type="SUPFAM" id="SSF50494">
    <property type="entry name" value="Trypsin-like serine proteases"/>
    <property type="match status" value="2"/>
</dbReference>
<proteinExistence type="predicted"/>
<dbReference type="PROSITE" id="PS00135">
    <property type="entry name" value="TRYPSIN_SER"/>
    <property type="match status" value="2"/>
</dbReference>
<dbReference type="EMBL" id="CAXLJM020000055">
    <property type="protein sequence ID" value="CAL8117658.1"/>
    <property type="molecule type" value="Genomic_DNA"/>
</dbReference>
<dbReference type="InterPro" id="IPR001254">
    <property type="entry name" value="Trypsin_dom"/>
</dbReference>
<feature type="domain" description="Peptidase S1" evidence="8">
    <location>
        <begin position="138"/>
        <end position="375"/>
    </location>
</feature>
<keyword evidence="2 5" id="KW-0378">Hydrolase</keyword>
<keyword evidence="3 5" id="KW-0720">Serine protease</keyword>
<dbReference type="InterPro" id="IPR018114">
    <property type="entry name" value="TRYPSIN_HIS"/>
</dbReference>
<protein>
    <recommendedName>
        <fullName evidence="8">Peptidase S1 domain-containing protein</fullName>
    </recommendedName>
</protein>
<evidence type="ECO:0000256" key="3">
    <source>
        <dbReference type="ARBA" id="ARBA00022825"/>
    </source>
</evidence>
<evidence type="ECO:0000313" key="10">
    <source>
        <dbReference type="Proteomes" id="UP001642540"/>
    </source>
</evidence>
<evidence type="ECO:0000256" key="7">
    <source>
        <dbReference type="SAM" id="SignalP"/>
    </source>
</evidence>
<feature type="region of interest" description="Disordered" evidence="6">
    <location>
        <begin position="405"/>
        <end position="430"/>
    </location>
</feature>
<sequence length="670" mass="72265">MKVFVVILVTQAFLGVYGATLKNDEKAKPALLPRLYFSLGEEETVTESATEKLRTLLDDDSVTESVTSSPGREARKDDDGEYIIRYPVIPQPDDSGAPPPTPPAGVDVDEPPQRERMSEQQIITGSAECDCGKPLSRIVGGENATHNDLPWTVSLMRKKMDGTIKGPYCGGTLICDRYVVTASHCVDGFDADGIQVWLKTENFLNERDEPIKRDVEIIKMHPSYDRKKIDNDIALLKLAEPVEITSKVGTDAITPVCLPTDNENTYEGEDATVAGWGATEMGGDVSPNLMKVTVPVLTNKQCNWRSLYLGKITENMLCAGDLASGGKDSCQGDSGGPLIVTRNGKALLVGVVSFGYGCAQPLAPGVYARVGPLLDDDSVTESVTSSPGREARKDDDGEYIIRYPVIPQPDDSGVPPPTPPAGIDVDEPPQRDRMSEQQIITGSADCCPYCGGTLICDRYVVTASHCVDGFDADGIQVWLRTENFLNERDEPIKRDVEIITMHPSYDRKKIDNDIALLKLAEPVEITSKVGTDAITPVCLPTDNENTYEGEDATVAGWGATEMGGDVSPNLMKVTVPVLTNKQCNWRSLYLGKITENMLCAGDLASGGKDSCQGDSGGPLIVTRNGKALLVGVVSFGYGCAQPLAPGVYARVGQYGAFITENTPECQYCNK</sequence>
<keyword evidence="10" id="KW-1185">Reference proteome</keyword>
<feature type="region of interest" description="Disordered" evidence="6">
    <location>
        <begin position="57"/>
        <end position="113"/>
    </location>
</feature>
<dbReference type="PRINTS" id="PR00722">
    <property type="entry name" value="CHYMOTRYPSIN"/>
</dbReference>
<dbReference type="PROSITE" id="PS50240">
    <property type="entry name" value="TRYPSIN_DOM"/>
    <property type="match status" value="2"/>
</dbReference>
<dbReference type="InterPro" id="IPR001314">
    <property type="entry name" value="Peptidase_S1A"/>
</dbReference>
<dbReference type="PANTHER" id="PTHR24264">
    <property type="entry name" value="TRYPSIN-RELATED"/>
    <property type="match status" value="1"/>
</dbReference>
<dbReference type="SMART" id="SM00020">
    <property type="entry name" value="Tryp_SPc"/>
    <property type="match status" value="2"/>
</dbReference>
<gene>
    <name evidence="9" type="ORF">ODALV1_LOCUS17798</name>
</gene>
<evidence type="ECO:0000259" key="8">
    <source>
        <dbReference type="PROSITE" id="PS50240"/>
    </source>
</evidence>
<dbReference type="CDD" id="cd00190">
    <property type="entry name" value="Tryp_SPc"/>
    <property type="match status" value="2"/>
</dbReference>
<dbReference type="InterPro" id="IPR033116">
    <property type="entry name" value="TRYPSIN_SER"/>
</dbReference>
<keyword evidence="4" id="KW-1015">Disulfide bond</keyword>
<evidence type="ECO:0000256" key="5">
    <source>
        <dbReference type="RuleBase" id="RU363034"/>
    </source>
</evidence>
<feature type="domain" description="Peptidase S1" evidence="8">
    <location>
        <begin position="449"/>
        <end position="663"/>
    </location>
</feature>
<dbReference type="Pfam" id="PF00089">
    <property type="entry name" value="Trypsin"/>
    <property type="match status" value="2"/>
</dbReference>
<evidence type="ECO:0000256" key="2">
    <source>
        <dbReference type="ARBA" id="ARBA00022801"/>
    </source>
</evidence>
<dbReference type="InterPro" id="IPR043504">
    <property type="entry name" value="Peptidase_S1_PA_chymotrypsin"/>
</dbReference>
<dbReference type="InterPro" id="IPR009003">
    <property type="entry name" value="Peptidase_S1_PA"/>
</dbReference>